<dbReference type="InterPro" id="IPR005845">
    <property type="entry name" value="A-D-PHexomutase_a/b/a-II"/>
</dbReference>
<sequence length="560" mass="59393">MDARAGTPAQPSDLIDVDQVVGAYYDLTPDPEDPGQQVAFGTSGHRGSSLDHAFNEAHIVAITAAIVEYRRGQGTDGPLFIGRDTHALSYPAWRTALEVLAAADVDVMVDARDSWTPTPAVSQSILLHNQTRFAEGTPGLAAPGAGLADGIVVTPSHNPPRDGGFKYNPPHGGPADSDATGWIADRANEILRTGVGQVKRVQLDQALAAETTHRHDFLSTYVDDLANVLDLEAIRTSGVRIGADPLGGASVEYWGAIAERYDLDLTVVNPQVDPRWAFMTLDWDGKIRMDCSSPYAMASLVQRMTGDGPAPFDVATGNDADSDRHGIVTADGLMNPNHFLAVAIEYLYGGARPGWRPDAAIGKTLVSSALIDRVAGGLDRRLVEVPVGFKWFVPGLLSGEVGFGGEESAGASFLRKDGRVWSTDKDGLLLALLASEILATTGRSPSEHHADLVGRYGESWYARVDAAATREQKSRLGALSPSDVSSTTLAGQEITAKLTEAPGNGAKVGGLKVTTADAWFAARPSGTEDVYKIYAESFVSAEHLTEVQDAARTLVDEALA</sequence>
<dbReference type="NCBIfam" id="TIGR01132">
    <property type="entry name" value="pgm"/>
    <property type="match status" value="1"/>
</dbReference>
<keyword evidence="3" id="KW-0597">Phosphoprotein</keyword>
<dbReference type="PANTHER" id="PTHR22573:SF57">
    <property type="entry name" value="PHOSPHOGLUCOMUTASE"/>
    <property type="match status" value="1"/>
</dbReference>
<dbReference type="EMBL" id="JACGWV010000002">
    <property type="protein sequence ID" value="MBA8810700.1"/>
    <property type="molecule type" value="Genomic_DNA"/>
</dbReference>
<dbReference type="InterPro" id="IPR036900">
    <property type="entry name" value="A-D-PHexomutase_C_sf"/>
</dbReference>
<evidence type="ECO:0000256" key="4">
    <source>
        <dbReference type="ARBA" id="ARBA00022723"/>
    </source>
</evidence>
<dbReference type="GO" id="GO:0005975">
    <property type="term" value="P:carbohydrate metabolic process"/>
    <property type="evidence" value="ECO:0007669"/>
    <property type="project" value="InterPro"/>
</dbReference>
<dbReference type="InterPro" id="IPR005852">
    <property type="entry name" value="PGM_a-D-Glc-sp"/>
</dbReference>
<dbReference type="EC" id="5.4.2.2" evidence="12"/>
<comment type="caution">
    <text evidence="12">The sequence shown here is derived from an EMBL/GenBank/DDBJ whole genome shotgun (WGS) entry which is preliminary data.</text>
</comment>
<evidence type="ECO:0000256" key="7">
    <source>
        <dbReference type="RuleBase" id="RU004326"/>
    </source>
</evidence>
<evidence type="ECO:0000256" key="3">
    <source>
        <dbReference type="ARBA" id="ARBA00022553"/>
    </source>
</evidence>
<dbReference type="PANTHER" id="PTHR22573">
    <property type="entry name" value="PHOSPHOHEXOMUTASE FAMILY MEMBER"/>
    <property type="match status" value="1"/>
</dbReference>
<evidence type="ECO:0000313" key="12">
    <source>
        <dbReference type="EMBL" id="MBA8810700.1"/>
    </source>
</evidence>
<feature type="domain" description="Alpha-D-phosphohexomutase alpha/beta/alpha" evidence="9">
    <location>
        <begin position="39"/>
        <end position="190"/>
    </location>
</feature>
<dbReference type="RefSeq" id="WP_182619767.1">
    <property type="nucleotide sequence ID" value="NZ_BAAATF010000017.1"/>
</dbReference>
<dbReference type="SUPFAM" id="SSF53738">
    <property type="entry name" value="Phosphoglucomutase, first 3 domains"/>
    <property type="match status" value="3"/>
</dbReference>
<organism evidence="12 13">
    <name type="scientific">Promicromonospora sukumoe</name>
    <dbReference type="NCBI Taxonomy" id="88382"/>
    <lineage>
        <taxon>Bacteria</taxon>
        <taxon>Bacillati</taxon>
        <taxon>Actinomycetota</taxon>
        <taxon>Actinomycetes</taxon>
        <taxon>Micrococcales</taxon>
        <taxon>Promicromonosporaceae</taxon>
        <taxon>Promicromonospora</taxon>
    </lineage>
</organism>
<feature type="domain" description="Alpha-D-phosphohexomutase alpha/beta/alpha" evidence="10">
    <location>
        <begin position="220"/>
        <end position="332"/>
    </location>
</feature>
<comment type="similarity">
    <text evidence="2 7">Belongs to the phosphohexose mutase family.</text>
</comment>
<dbReference type="Pfam" id="PF00408">
    <property type="entry name" value="PGM_PMM_IV"/>
    <property type="match status" value="1"/>
</dbReference>
<keyword evidence="6 12" id="KW-0413">Isomerase</keyword>
<dbReference type="Gene3D" id="3.30.310.50">
    <property type="entry name" value="Alpha-D-phosphohexomutase, C-terminal domain"/>
    <property type="match status" value="1"/>
</dbReference>
<dbReference type="InterPro" id="IPR016066">
    <property type="entry name" value="A-D-PHexomutase_CS"/>
</dbReference>
<dbReference type="PROSITE" id="PS00710">
    <property type="entry name" value="PGM_PMM"/>
    <property type="match status" value="1"/>
</dbReference>
<name>A0A7W3JD81_9MICO</name>
<keyword evidence="4 7" id="KW-0479">Metal-binding</keyword>
<dbReference type="CDD" id="cd05801">
    <property type="entry name" value="PGM_like3"/>
    <property type="match status" value="1"/>
</dbReference>
<dbReference type="AlphaFoldDB" id="A0A7W3JD81"/>
<feature type="domain" description="Alpha-D-phosphohexomutase alpha/beta/alpha" evidence="11">
    <location>
        <begin position="335"/>
        <end position="456"/>
    </location>
</feature>
<evidence type="ECO:0000259" key="9">
    <source>
        <dbReference type="Pfam" id="PF02878"/>
    </source>
</evidence>
<gene>
    <name evidence="12" type="ORF">FHX71_004676</name>
</gene>
<evidence type="ECO:0000259" key="10">
    <source>
        <dbReference type="Pfam" id="PF02879"/>
    </source>
</evidence>
<feature type="domain" description="Alpha-D-phosphohexomutase C-terminal" evidence="8">
    <location>
        <begin position="501"/>
        <end position="552"/>
    </location>
</feature>
<protein>
    <submittedName>
        <fullName evidence="12">Phosphoglucomutase</fullName>
        <ecNumber evidence="12">5.4.2.2</ecNumber>
    </submittedName>
</protein>
<dbReference type="GO" id="GO:0000287">
    <property type="term" value="F:magnesium ion binding"/>
    <property type="evidence" value="ECO:0007669"/>
    <property type="project" value="InterPro"/>
</dbReference>
<reference evidence="12 13" key="1">
    <citation type="submission" date="2020-07" db="EMBL/GenBank/DDBJ databases">
        <title>Sequencing the genomes of 1000 actinobacteria strains.</title>
        <authorList>
            <person name="Klenk H.-P."/>
        </authorList>
    </citation>
    <scope>NUCLEOTIDE SEQUENCE [LARGE SCALE GENOMIC DNA]</scope>
    <source>
        <strain evidence="12 13">DSM 44121</strain>
    </source>
</reference>
<proteinExistence type="inferred from homology"/>
<dbReference type="Pfam" id="PF02878">
    <property type="entry name" value="PGM_PMM_I"/>
    <property type="match status" value="1"/>
</dbReference>
<dbReference type="InterPro" id="IPR016055">
    <property type="entry name" value="A-D-PHexomutase_a/b/a-I/II/III"/>
</dbReference>
<dbReference type="Proteomes" id="UP000540568">
    <property type="component" value="Unassembled WGS sequence"/>
</dbReference>
<comment type="cofactor">
    <cofactor evidence="1">
        <name>Mg(2+)</name>
        <dbReference type="ChEBI" id="CHEBI:18420"/>
    </cofactor>
</comment>
<dbReference type="InterPro" id="IPR005843">
    <property type="entry name" value="A-D-PHexomutase_C"/>
</dbReference>
<dbReference type="Gene3D" id="3.40.120.10">
    <property type="entry name" value="Alpha-D-Glucose-1,6-Bisphosphate, subunit A, domain 3"/>
    <property type="match status" value="3"/>
</dbReference>
<dbReference type="GO" id="GO:0005829">
    <property type="term" value="C:cytosol"/>
    <property type="evidence" value="ECO:0007669"/>
    <property type="project" value="TreeGrafter"/>
</dbReference>
<evidence type="ECO:0000313" key="13">
    <source>
        <dbReference type="Proteomes" id="UP000540568"/>
    </source>
</evidence>
<dbReference type="InterPro" id="IPR005846">
    <property type="entry name" value="A-D-PHexomutase_a/b/a-III"/>
</dbReference>
<keyword evidence="5 7" id="KW-0460">Magnesium</keyword>
<evidence type="ECO:0000259" key="11">
    <source>
        <dbReference type="Pfam" id="PF02880"/>
    </source>
</evidence>
<evidence type="ECO:0000259" key="8">
    <source>
        <dbReference type="Pfam" id="PF00408"/>
    </source>
</evidence>
<dbReference type="InterPro" id="IPR045244">
    <property type="entry name" value="PGM"/>
</dbReference>
<accession>A0A7W3JD81</accession>
<dbReference type="InterPro" id="IPR005844">
    <property type="entry name" value="A-D-PHexomutase_a/b/a-I"/>
</dbReference>
<keyword evidence="13" id="KW-1185">Reference proteome</keyword>
<dbReference type="Pfam" id="PF02880">
    <property type="entry name" value="PGM_PMM_III"/>
    <property type="match status" value="1"/>
</dbReference>
<evidence type="ECO:0000256" key="6">
    <source>
        <dbReference type="ARBA" id="ARBA00023235"/>
    </source>
</evidence>
<evidence type="ECO:0000256" key="2">
    <source>
        <dbReference type="ARBA" id="ARBA00010231"/>
    </source>
</evidence>
<evidence type="ECO:0000256" key="5">
    <source>
        <dbReference type="ARBA" id="ARBA00022842"/>
    </source>
</evidence>
<dbReference type="SUPFAM" id="SSF55957">
    <property type="entry name" value="Phosphoglucomutase, C-terminal domain"/>
    <property type="match status" value="1"/>
</dbReference>
<dbReference type="GO" id="GO:0004614">
    <property type="term" value="F:phosphoglucomutase activity"/>
    <property type="evidence" value="ECO:0007669"/>
    <property type="project" value="UniProtKB-EC"/>
</dbReference>
<evidence type="ECO:0000256" key="1">
    <source>
        <dbReference type="ARBA" id="ARBA00001946"/>
    </source>
</evidence>
<dbReference type="Pfam" id="PF02879">
    <property type="entry name" value="PGM_PMM_II"/>
    <property type="match status" value="1"/>
</dbReference>